<feature type="compositionally biased region" description="Low complexity" evidence="1">
    <location>
        <begin position="753"/>
        <end position="771"/>
    </location>
</feature>
<keyword evidence="3" id="KW-1185">Reference proteome</keyword>
<dbReference type="InterPro" id="IPR026092">
    <property type="entry name" value="RAI2/SOBP"/>
</dbReference>
<feature type="compositionally biased region" description="Basic and acidic residues" evidence="1">
    <location>
        <begin position="727"/>
        <end position="741"/>
    </location>
</feature>
<name>A0AAW0XRZ9_CHEQU</name>
<feature type="region of interest" description="Disordered" evidence="1">
    <location>
        <begin position="684"/>
        <end position="794"/>
    </location>
</feature>
<feature type="compositionally biased region" description="Low complexity" evidence="1">
    <location>
        <begin position="319"/>
        <end position="330"/>
    </location>
</feature>
<feature type="compositionally biased region" description="Basic and acidic residues" evidence="1">
    <location>
        <begin position="80"/>
        <end position="89"/>
    </location>
</feature>
<gene>
    <name evidence="2" type="ORF">OTU49_016749</name>
</gene>
<feature type="compositionally biased region" description="Pro residues" evidence="1">
    <location>
        <begin position="615"/>
        <end position="630"/>
    </location>
</feature>
<evidence type="ECO:0000256" key="1">
    <source>
        <dbReference type="SAM" id="MobiDB-lite"/>
    </source>
</evidence>
<feature type="compositionally biased region" description="Polar residues" evidence="1">
    <location>
        <begin position="109"/>
        <end position="128"/>
    </location>
</feature>
<feature type="compositionally biased region" description="Pro residues" evidence="1">
    <location>
        <begin position="293"/>
        <end position="309"/>
    </location>
</feature>
<evidence type="ECO:0008006" key="4">
    <source>
        <dbReference type="Google" id="ProtNLM"/>
    </source>
</evidence>
<dbReference type="AlphaFoldDB" id="A0AAW0XRZ9"/>
<dbReference type="Pfam" id="PF15279">
    <property type="entry name" value="SOBP"/>
    <property type="match status" value="1"/>
</dbReference>
<feature type="region of interest" description="Disordered" evidence="1">
    <location>
        <begin position="569"/>
        <end position="652"/>
    </location>
</feature>
<feature type="compositionally biased region" description="Basic and acidic residues" evidence="1">
    <location>
        <begin position="695"/>
        <end position="707"/>
    </location>
</feature>
<dbReference type="PANTHER" id="PTHR23186">
    <property type="entry name" value="RETINOIC ACID-INDUCED PROTEIN 2"/>
    <property type="match status" value="1"/>
</dbReference>
<evidence type="ECO:0000313" key="3">
    <source>
        <dbReference type="Proteomes" id="UP001445076"/>
    </source>
</evidence>
<feature type="region of interest" description="Disordered" evidence="1">
    <location>
        <begin position="271"/>
        <end position="454"/>
    </location>
</feature>
<feature type="compositionally biased region" description="Basic and acidic residues" evidence="1">
    <location>
        <begin position="368"/>
        <end position="378"/>
    </location>
</feature>
<dbReference type="Proteomes" id="UP001445076">
    <property type="component" value="Unassembled WGS sequence"/>
</dbReference>
<evidence type="ECO:0000313" key="2">
    <source>
        <dbReference type="EMBL" id="KAK8747326.1"/>
    </source>
</evidence>
<dbReference type="GO" id="GO:0005634">
    <property type="term" value="C:nucleus"/>
    <property type="evidence" value="ECO:0007669"/>
    <property type="project" value="TreeGrafter"/>
</dbReference>
<dbReference type="PANTHER" id="PTHR23186:SF4">
    <property type="entry name" value="GH22790P"/>
    <property type="match status" value="1"/>
</dbReference>
<feature type="compositionally biased region" description="Pro residues" evidence="1">
    <location>
        <begin position="50"/>
        <end position="66"/>
    </location>
</feature>
<comment type="caution">
    <text evidence="2">The sequence shown here is derived from an EMBL/GenBank/DDBJ whole genome shotgun (WGS) entry which is preliminary data.</text>
</comment>
<organism evidence="2 3">
    <name type="scientific">Cherax quadricarinatus</name>
    <name type="common">Australian red claw crayfish</name>
    <dbReference type="NCBI Taxonomy" id="27406"/>
    <lineage>
        <taxon>Eukaryota</taxon>
        <taxon>Metazoa</taxon>
        <taxon>Ecdysozoa</taxon>
        <taxon>Arthropoda</taxon>
        <taxon>Crustacea</taxon>
        <taxon>Multicrustacea</taxon>
        <taxon>Malacostraca</taxon>
        <taxon>Eumalacostraca</taxon>
        <taxon>Eucarida</taxon>
        <taxon>Decapoda</taxon>
        <taxon>Pleocyemata</taxon>
        <taxon>Astacidea</taxon>
        <taxon>Parastacoidea</taxon>
        <taxon>Parastacidae</taxon>
        <taxon>Cherax</taxon>
    </lineage>
</organism>
<feature type="compositionally biased region" description="Basic and acidic residues" evidence="1">
    <location>
        <begin position="392"/>
        <end position="403"/>
    </location>
</feature>
<accession>A0AAW0XRZ9</accession>
<feature type="compositionally biased region" description="Low complexity" evidence="1">
    <location>
        <begin position="67"/>
        <end position="79"/>
    </location>
</feature>
<protein>
    <recommendedName>
        <fullName evidence="4">Sine oculis-binding protein homolog</fullName>
    </recommendedName>
</protein>
<feature type="region of interest" description="Disordered" evidence="1">
    <location>
        <begin position="500"/>
        <end position="536"/>
    </location>
</feature>
<reference evidence="2 3" key="1">
    <citation type="journal article" date="2024" name="BMC Genomics">
        <title>Genome assembly of redclaw crayfish (Cherax quadricarinatus) provides insights into its immune adaptation and hypoxia tolerance.</title>
        <authorList>
            <person name="Liu Z."/>
            <person name="Zheng J."/>
            <person name="Li H."/>
            <person name="Fang K."/>
            <person name="Wang S."/>
            <person name="He J."/>
            <person name="Zhou D."/>
            <person name="Weng S."/>
            <person name="Chi M."/>
            <person name="Gu Z."/>
            <person name="He J."/>
            <person name="Li F."/>
            <person name="Wang M."/>
        </authorList>
    </citation>
    <scope>NUCLEOTIDE SEQUENCE [LARGE SCALE GENOMIC DNA]</scope>
    <source>
        <strain evidence="2">ZL_2023a</strain>
    </source>
</reference>
<proteinExistence type="predicted"/>
<sequence length="794" mass="85554">MNELLGLYGYGKVDSRDTLGLSLHRFTTAHSSPPPHPPPTATLNTSSSSPLPPNSQSPSRQPPHSSPPLSASHSPQHQHASSDHEHEGDSLDSDDMPVSGQLEHGFRSVSPSKTDQGSGSSRGSTPKSDSGGVVVGGGVGGSGLVLCSWCGRVCTSGGQRGGSAFQLPTTGGDRHFCSEVCFTQCRRASFKKSKVCDWCRHVRPTVTYVDFTDGDHQLQFCSDKCLNQYKMQIFCRETEAHLQMHPHLNDLKPASNSGLITPDLWLRDCGGAGGQSNEVDSLPEGEVKVDSPQSPPAPATPPPPSPDPAEPVNLTTTQSSARSEPRASPSLTRGSPVTVRQVLSRSAETKSPGPLPHTPRYGRPRLRDRREGIRELGRPRTVRASLQLARGLHSDADKTDEPLRMPTIRVRQLESQQQQDMTPGERELASSNEVGAENNRAASPHPSVQPPSLPLGGLGSLLPMVGGAQLLLPHMLPHDLPRTPLLPHLLLQRPELLRPPPLRHPLLHGPPAPAPPTPAPPTSLPPPPPGPPKTPGSLLPPVTVLLPCPLPIPIPIPIPVPIPIPFIPRNDTPEARQPPQKEMSGRQRTTPRKEACRTGSVINGPMAAATSSGPAPQPCPIPVAPPPPPTSSSSSDGERSTHPRPDRERRSILRYTSDVYEINGMFVPRDSTWDSPEPLHLRRALVGDTSQESTYSHHHEFDSRDISRSPSPDLGEDNKDALANLTKKREEETSTVKRLLGDDDEEEEESKSVEVSETESSPASTATTTTKATRKRHTAGDHPQPLPKKKHLLV</sequence>
<feature type="compositionally biased region" description="Basic and acidic residues" evidence="1">
    <location>
        <begin position="636"/>
        <end position="651"/>
    </location>
</feature>
<dbReference type="GO" id="GO:0048513">
    <property type="term" value="P:animal organ development"/>
    <property type="evidence" value="ECO:0007669"/>
    <property type="project" value="TreeGrafter"/>
</dbReference>
<dbReference type="EMBL" id="JARKIK010000015">
    <property type="protein sequence ID" value="KAK8747326.1"/>
    <property type="molecule type" value="Genomic_DNA"/>
</dbReference>
<feature type="region of interest" description="Disordered" evidence="1">
    <location>
        <begin position="25"/>
        <end position="134"/>
    </location>
</feature>
<feature type="compositionally biased region" description="Pro residues" evidence="1">
    <location>
        <begin position="500"/>
        <end position="534"/>
    </location>
</feature>